<dbReference type="EMBL" id="JACHGW010000001">
    <property type="protein sequence ID" value="MBB6048611.1"/>
    <property type="molecule type" value="Genomic_DNA"/>
</dbReference>
<keyword evidence="1" id="KW-0472">Membrane</keyword>
<dbReference type="Proteomes" id="UP000520814">
    <property type="component" value="Unassembled WGS sequence"/>
</dbReference>
<keyword evidence="3" id="KW-1185">Reference proteome</keyword>
<protein>
    <submittedName>
        <fullName evidence="2">Uncharacterized protein</fullName>
    </submittedName>
</protein>
<evidence type="ECO:0000313" key="3">
    <source>
        <dbReference type="Proteomes" id="UP000520814"/>
    </source>
</evidence>
<accession>A0A7W9SL25</accession>
<keyword evidence="1" id="KW-0812">Transmembrane</keyword>
<feature type="transmembrane region" description="Helical" evidence="1">
    <location>
        <begin position="127"/>
        <end position="147"/>
    </location>
</feature>
<organism evidence="2 3">
    <name type="scientific">Armatimonas rosea</name>
    <dbReference type="NCBI Taxonomy" id="685828"/>
    <lineage>
        <taxon>Bacteria</taxon>
        <taxon>Bacillati</taxon>
        <taxon>Armatimonadota</taxon>
        <taxon>Armatimonadia</taxon>
        <taxon>Armatimonadales</taxon>
        <taxon>Armatimonadaceae</taxon>
        <taxon>Armatimonas</taxon>
    </lineage>
</organism>
<sequence>MLPPPLTDEEVRQRVLCPLEGYLNFPLGISFEIEGMPDHSAKEETWLQVVPIVYRREWEKAYCYGLADDALARILVKLEAPDNPSTPLVQVLAKVDIPRLLETVKEMCDTKNISAWRVLHPSLQESLEFFVILLLLVISAICIIVALALLPLVAMGGILCFVLAICLSRWVEQQATRRLLERRINPQMTFQQLAECIRDTARIQAQEMQTAAQARKGQGRKR</sequence>
<gene>
    <name evidence="2" type="ORF">HNQ39_000373</name>
</gene>
<feature type="transmembrane region" description="Helical" evidence="1">
    <location>
        <begin position="153"/>
        <end position="171"/>
    </location>
</feature>
<keyword evidence="1" id="KW-1133">Transmembrane helix</keyword>
<reference evidence="2 3" key="1">
    <citation type="submission" date="2020-08" db="EMBL/GenBank/DDBJ databases">
        <title>Genomic Encyclopedia of Type Strains, Phase IV (KMG-IV): sequencing the most valuable type-strain genomes for metagenomic binning, comparative biology and taxonomic classification.</title>
        <authorList>
            <person name="Goeker M."/>
        </authorList>
    </citation>
    <scope>NUCLEOTIDE SEQUENCE [LARGE SCALE GENOMIC DNA]</scope>
    <source>
        <strain evidence="2 3">DSM 23562</strain>
    </source>
</reference>
<name>A0A7W9SL25_ARMRO</name>
<proteinExistence type="predicted"/>
<evidence type="ECO:0000313" key="2">
    <source>
        <dbReference type="EMBL" id="MBB6048611.1"/>
    </source>
</evidence>
<dbReference type="AlphaFoldDB" id="A0A7W9SL25"/>
<evidence type="ECO:0000256" key="1">
    <source>
        <dbReference type="SAM" id="Phobius"/>
    </source>
</evidence>
<comment type="caution">
    <text evidence="2">The sequence shown here is derived from an EMBL/GenBank/DDBJ whole genome shotgun (WGS) entry which is preliminary data.</text>
</comment>
<dbReference type="RefSeq" id="WP_184192249.1">
    <property type="nucleotide sequence ID" value="NZ_JACHGW010000001.1"/>
</dbReference>